<organism evidence="2">
    <name type="scientific">marine sediment metagenome</name>
    <dbReference type="NCBI Taxonomy" id="412755"/>
    <lineage>
        <taxon>unclassified sequences</taxon>
        <taxon>metagenomes</taxon>
        <taxon>ecological metagenomes</taxon>
    </lineage>
</organism>
<sequence>MKIWIINRLCVVVYFKFEDKSLQKKWRFFTLGLCIFWYIGIGTCINNLLDNETFRLVFGLSGIIIVLGAYLVYYGVGRQL</sequence>
<evidence type="ECO:0000256" key="1">
    <source>
        <dbReference type="SAM" id="Phobius"/>
    </source>
</evidence>
<keyword evidence="1" id="KW-0812">Transmembrane</keyword>
<feature type="transmembrane region" description="Helical" evidence="1">
    <location>
        <begin position="55"/>
        <end position="76"/>
    </location>
</feature>
<accession>X1F361</accession>
<comment type="caution">
    <text evidence="2">The sequence shown here is derived from an EMBL/GenBank/DDBJ whole genome shotgun (WGS) entry which is preliminary data.</text>
</comment>
<feature type="transmembrane region" description="Helical" evidence="1">
    <location>
        <begin position="28"/>
        <end position="49"/>
    </location>
</feature>
<name>X1F361_9ZZZZ</name>
<proteinExistence type="predicted"/>
<dbReference type="AlphaFoldDB" id="X1F361"/>
<keyword evidence="1" id="KW-0472">Membrane</keyword>
<keyword evidence="1" id="KW-1133">Transmembrane helix</keyword>
<dbReference type="EMBL" id="BARU01009615">
    <property type="protein sequence ID" value="GAH39377.1"/>
    <property type="molecule type" value="Genomic_DNA"/>
</dbReference>
<protein>
    <submittedName>
        <fullName evidence="2">Uncharacterized protein</fullName>
    </submittedName>
</protein>
<reference evidence="2" key="1">
    <citation type="journal article" date="2014" name="Front. Microbiol.">
        <title>High frequency of phylogenetically diverse reductive dehalogenase-homologous genes in deep subseafloor sedimentary metagenomes.</title>
        <authorList>
            <person name="Kawai M."/>
            <person name="Futagami T."/>
            <person name="Toyoda A."/>
            <person name="Takaki Y."/>
            <person name="Nishi S."/>
            <person name="Hori S."/>
            <person name="Arai W."/>
            <person name="Tsubouchi T."/>
            <person name="Morono Y."/>
            <person name="Uchiyama I."/>
            <person name="Ito T."/>
            <person name="Fujiyama A."/>
            <person name="Inagaki F."/>
            <person name="Takami H."/>
        </authorList>
    </citation>
    <scope>NUCLEOTIDE SEQUENCE</scope>
    <source>
        <strain evidence="2">Expedition CK06-06</strain>
    </source>
</reference>
<evidence type="ECO:0000313" key="2">
    <source>
        <dbReference type="EMBL" id="GAH39377.1"/>
    </source>
</evidence>
<gene>
    <name evidence="2" type="ORF">S03H2_18526</name>
</gene>